<reference evidence="2" key="1">
    <citation type="submission" date="2018-11" db="EMBL/GenBank/DDBJ databases">
        <authorList>
            <consortium name="Pathogen Informatics"/>
        </authorList>
    </citation>
    <scope>NUCLEOTIDE SEQUENCE</scope>
</reference>
<dbReference type="EMBL" id="CAAALY010246100">
    <property type="protein sequence ID" value="VEL33624.1"/>
    <property type="molecule type" value="Genomic_DNA"/>
</dbReference>
<sequence length="204" mass="23095">MRLSLRRLAGVAWVGGAIGCRSAVVNMNPQKEHIAVLAIDGVVRDDRDLIQVPIQVEQHRALKVRHPVHLCGHHLNKALLLHSWLVTEMPVRFRSVISHTSLASSSSVRADKLKRRTYNSCQVGRHPKREAVLLQVGVKFVRQDEERLCLIRTDANQKETSLFTNVSSSRVEKKKRQQKYPSPTQSYVSHPGLTSTRKESEEAQ</sequence>
<dbReference type="PROSITE" id="PS51257">
    <property type="entry name" value="PROKAR_LIPOPROTEIN"/>
    <property type="match status" value="1"/>
</dbReference>
<evidence type="ECO:0000313" key="3">
    <source>
        <dbReference type="Proteomes" id="UP000784294"/>
    </source>
</evidence>
<dbReference type="AlphaFoldDB" id="A0A448XCR9"/>
<protein>
    <submittedName>
        <fullName evidence="2">Uncharacterized protein</fullName>
    </submittedName>
</protein>
<comment type="caution">
    <text evidence="2">The sequence shown here is derived from an EMBL/GenBank/DDBJ whole genome shotgun (WGS) entry which is preliminary data.</text>
</comment>
<dbReference type="Proteomes" id="UP000784294">
    <property type="component" value="Unassembled WGS sequence"/>
</dbReference>
<name>A0A448XCR9_9PLAT</name>
<feature type="region of interest" description="Disordered" evidence="1">
    <location>
        <begin position="166"/>
        <end position="204"/>
    </location>
</feature>
<organism evidence="2 3">
    <name type="scientific">Protopolystoma xenopodis</name>
    <dbReference type="NCBI Taxonomy" id="117903"/>
    <lineage>
        <taxon>Eukaryota</taxon>
        <taxon>Metazoa</taxon>
        <taxon>Spiralia</taxon>
        <taxon>Lophotrochozoa</taxon>
        <taxon>Platyhelminthes</taxon>
        <taxon>Monogenea</taxon>
        <taxon>Polyopisthocotylea</taxon>
        <taxon>Polystomatidea</taxon>
        <taxon>Polystomatidae</taxon>
        <taxon>Protopolystoma</taxon>
    </lineage>
</organism>
<keyword evidence="3" id="KW-1185">Reference proteome</keyword>
<accession>A0A448XCR9</accession>
<evidence type="ECO:0000256" key="1">
    <source>
        <dbReference type="SAM" id="MobiDB-lite"/>
    </source>
</evidence>
<proteinExistence type="predicted"/>
<feature type="compositionally biased region" description="Polar residues" evidence="1">
    <location>
        <begin position="179"/>
        <end position="195"/>
    </location>
</feature>
<evidence type="ECO:0000313" key="2">
    <source>
        <dbReference type="EMBL" id="VEL33624.1"/>
    </source>
</evidence>
<gene>
    <name evidence="2" type="ORF">PXEA_LOCUS27064</name>
</gene>